<dbReference type="RefSeq" id="WP_062701739.1">
    <property type="nucleotide sequence ID" value="NZ_LJOD01000013.1"/>
</dbReference>
<keyword evidence="2" id="KW-0732">Signal</keyword>
<dbReference type="AlphaFoldDB" id="A0A0N0ZVB7"/>
<dbReference type="EMBL" id="LJOD01000013">
    <property type="protein sequence ID" value="KPE49978.1"/>
    <property type="molecule type" value="Genomic_DNA"/>
</dbReference>
<comment type="caution">
    <text evidence="3">The sequence shown here is derived from an EMBL/GenBank/DDBJ whole genome shotgun (WGS) entry which is preliminary data.</text>
</comment>
<dbReference type="OrthoDB" id="1274917at2"/>
<evidence type="ECO:0000256" key="2">
    <source>
        <dbReference type="SAM" id="SignalP"/>
    </source>
</evidence>
<keyword evidence="1" id="KW-0812">Transmembrane</keyword>
<dbReference type="PATRIC" id="fig|253.9.peg.1444"/>
<keyword evidence="1" id="KW-1133">Transmembrane helix</keyword>
<evidence type="ECO:0000256" key="1">
    <source>
        <dbReference type="SAM" id="Phobius"/>
    </source>
</evidence>
<organism evidence="3 4">
    <name type="scientific">Chryseobacterium indologenes</name>
    <name type="common">Flavobacterium indologenes</name>
    <dbReference type="NCBI Taxonomy" id="253"/>
    <lineage>
        <taxon>Bacteria</taxon>
        <taxon>Pseudomonadati</taxon>
        <taxon>Bacteroidota</taxon>
        <taxon>Flavobacteriia</taxon>
        <taxon>Flavobacteriales</taxon>
        <taxon>Weeksellaceae</taxon>
        <taxon>Chryseobacterium group</taxon>
        <taxon>Chryseobacterium</taxon>
    </lineage>
</organism>
<keyword evidence="1" id="KW-0472">Membrane</keyword>
<reference evidence="4" key="2">
    <citation type="submission" date="2015-09" db="EMBL/GenBank/DDBJ databases">
        <title>Draft genome sequence of a multidrug-resistant Chryseobacterium indologenes isolate from Malaysia.</title>
        <authorList>
            <person name="Yu C.Y."/>
            <person name="Ang G.Y."/>
            <person name="Chan K.-G."/>
        </authorList>
    </citation>
    <scope>NUCLEOTIDE SEQUENCE [LARGE SCALE GENOMIC DNA]</scope>
    <source>
        <strain evidence="4">CI_885</strain>
    </source>
</reference>
<gene>
    <name evidence="3" type="ORF">AOB46_17490</name>
</gene>
<feature type="signal peptide" evidence="2">
    <location>
        <begin position="1"/>
        <end position="21"/>
    </location>
</feature>
<feature type="chain" id="PRO_5005865127" evidence="2">
    <location>
        <begin position="22"/>
        <end position="74"/>
    </location>
</feature>
<proteinExistence type="predicted"/>
<accession>A0A0N0ZVB7</accession>
<feature type="transmembrane region" description="Helical" evidence="1">
    <location>
        <begin position="49"/>
        <end position="66"/>
    </location>
</feature>
<reference evidence="3 4" key="1">
    <citation type="journal article" date="2015" name="Genom Data">
        <title>Draft genome sequence of a multidrug-resistant Chryseobacterium indologenes isolate from Malaysia.</title>
        <authorList>
            <person name="Yu C.Y."/>
            <person name="Ang G.Y."/>
            <person name="Cheng H.J."/>
            <person name="Cheong Y.M."/>
            <person name="Yin W.F."/>
            <person name="Chan K.G."/>
        </authorList>
    </citation>
    <scope>NUCLEOTIDE SEQUENCE [LARGE SCALE GENOMIC DNA]</scope>
    <source>
        <strain evidence="3 4">CI_885</strain>
    </source>
</reference>
<sequence>MKTINKLVSALFLFAVLLVRAADPNDMPVPGDGGSGTVGPGKPASPIDMYIYVLGIVAIIFIAYYTKKYKSVKA</sequence>
<protein>
    <submittedName>
        <fullName evidence="3">Signal peptidase</fullName>
    </submittedName>
</protein>
<dbReference type="Proteomes" id="UP000037953">
    <property type="component" value="Unassembled WGS sequence"/>
</dbReference>
<evidence type="ECO:0000313" key="3">
    <source>
        <dbReference type="EMBL" id="KPE49978.1"/>
    </source>
</evidence>
<name>A0A0N0ZVB7_CHRID</name>
<evidence type="ECO:0000313" key="4">
    <source>
        <dbReference type="Proteomes" id="UP000037953"/>
    </source>
</evidence>